<evidence type="ECO:0000256" key="2">
    <source>
        <dbReference type="ARBA" id="ARBA00022980"/>
    </source>
</evidence>
<accession>A0A7H9B6Y0</accession>
<name>A0A7H9B6Y0_ZYGMR</name>
<dbReference type="GeneID" id="59238046"/>
<evidence type="ECO:0000313" key="6">
    <source>
        <dbReference type="Proteomes" id="UP000509704"/>
    </source>
</evidence>
<dbReference type="Gene3D" id="3.90.470.10">
    <property type="entry name" value="Ribosomal protein L22/L17"/>
    <property type="match status" value="1"/>
</dbReference>
<dbReference type="InterPro" id="IPR001063">
    <property type="entry name" value="Ribosomal_uL22"/>
</dbReference>
<keyword evidence="6" id="KW-1185">Reference proteome</keyword>
<proteinExistence type="inferred from homology"/>
<dbReference type="RefSeq" id="XP_037145988.1">
    <property type="nucleotide sequence ID" value="XM_037290093.1"/>
</dbReference>
<reference evidence="5 6" key="1">
    <citation type="submission" date="2020-07" db="EMBL/GenBank/DDBJ databases">
        <title>The yeast mating-type switching endonuclease HO is a domesticated member of an unorthodox homing genetic element family.</title>
        <authorList>
            <person name="Coughlan A.Y."/>
            <person name="Lombardi L."/>
            <person name="Braun-Galleani S."/>
            <person name="Martos A.R."/>
            <person name="Galeote V."/>
            <person name="Bigey F."/>
            <person name="Dequin S."/>
            <person name="Byrne K.P."/>
            <person name="Wolfe K.H."/>
        </authorList>
    </citation>
    <scope>NUCLEOTIDE SEQUENCE [LARGE SCALE GENOMIC DNA]</scope>
    <source>
        <strain evidence="5 6">NRRL Y-6702</strain>
    </source>
</reference>
<protein>
    <recommendedName>
        <fullName evidence="7">Ribosomal protein L22</fullName>
    </recommendedName>
</protein>
<gene>
    <name evidence="5" type="ORF">HG535_0G01470</name>
</gene>
<dbReference type="AlphaFoldDB" id="A0A7H9B6Y0"/>
<dbReference type="KEGG" id="zmk:HG535_0G01470"/>
<dbReference type="EMBL" id="CP058610">
    <property type="protein sequence ID" value="QLG74263.1"/>
    <property type="molecule type" value="Genomic_DNA"/>
</dbReference>
<dbReference type="GO" id="GO:0006412">
    <property type="term" value="P:translation"/>
    <property type="evidence" value="ECO:0007669"/>
    <property type="project" value="InterPro"/>
</dbReference>
<dbReference type="GO" id="GO:0005762">
    <property type="term" value="C:mitochondrial large ribosomal subunit"/>
    <property type="evidence" value="ECO:0007669"/>
    <property type="project" value="TreeGrafter"/>
</dbReference>
<evidence type="ECO:0000313" key="5">
    <source>
        <dbReference type="EMBL" id="QLG74263.1"/>
    </source>
</evidence>
<keyword evidence="2 4" id="KW-0689">Ribosomal protein</keyword>
<evidence type="ECO:0000256" key="1">
    <source>
        <dbReference type="ARBA" id="ARBA00009451"/>
    </source>
</evidence>
<dbReference type="Pfam" id="PF00237">
    <property type="entry name" value="Ribosomal_L22"/>
    <property type="match status" value="1"/>
</dbReference>
<dbReference type="OrthoDB" id="416470at2759"/>
<dbReference type="Proteomes" id="UP000509704">
    <property type="component" value="Chromosome 7"/>
</dbReference>
<dbReference type="FunFam" id="3.90.470.10:FF:000022">
    <property type="entry name" value="Mitochondrial ribosomal protein"/>
    <property type="match status" value="1"/>
</dbReference>
<organism evidence="5 6">
    <name type="scientific">Zygotorulaspora mrakii</name>
    <name type="common">Zygosaccharomyces mrakii</name>
    <dbReference type="NCBI Taxonomy" id="42260"/>
    <lineage>
        <taxon>Eukaryota</taxon>
        <taxon>Fungi</taxon>
        <taxon>Dikarya</taxon>
        <taxon>Ascomycota</taxon>
        <taxon>Saccharomycotina</taxon>
        <taxon>Saccharomycetes</taxon>
        <taxon>Saccharomycetales</taxon>
        <taxon>Saccharomycetaceae</taxon>
        <taxon>Zygotorulaspora</taxon>
    </lineage>
</organism>
<keyword evidence="3 4" id="KW-0687">Ribonucleoprotein</keyword>
<comment type="similarity">
    <text evidence="1 4">Belongs to the universal ribosomal protein uL22 family.</text>
</comment>
<evidence type="ECO:0008006" key="7">
    <source>
        <dbReference type="Google" id="ProtNLM"/>
    </source>
</evidence>
<sequence>MFLCQRYTSGVIRFPLASGYAYRSKQFYHIGRTLLNESNSSLFGGLTKKVNLNDDDPSKISNRMAIAADVENAEDGEDGKIRDSITVDNDTLLQKYIQSSQQSEKLAHKLLLSPLKRKLYQANCTLNGGFYKKDSVVTLPGSQEKFKLKLTREEIDVLEPSVYVKSYRIKSSMKKATVLLRLLNGLDAKKALTQCHFSPKKIAREVAELLERGIKDGEKLGLNPDDLYISQIWTGSDGRWLKRMDYKARGRIGIITHPYVHVRCILKSKSVTKKRLAYESQVKEQRKKPWVQLAEKPIRGTPGGAYKW</sequence>
<dbReference type="InterPro" id="IPR047867">
    <property type="entry name" value="Ribosomal_uL22_bac/org-type"/>
</dbReference>
<dbReference type="InterPro" id="IPR036394">
    <property type="entry name" value="Ribosomal_uL22_sf"/>
</dbReference>
<dbReference type="PANTHER" id="PTHR13501">
    <property type="entry name" value="CHLOROPLAST 50S RIBOSOMAL PROTEIN L22-RELATED"/>
    <property type="match status" value="1"/>
</dbReference>
<dbReference type="PANTHER" id="PTHR13501:SF8">
    <property type="entry name" value="LARGE RIBOSOMAL SUBUNIT PROTEIN UL22M"/>
    <property type="match status" value="1"/>
</dbReference>
<dbReference type="GO" id="GO:0003735">
    <property type="term" value="F:structural constituent of ribosome"/>
    <property type="evidence" value="ECO:0007669"/>
    <property type="project" value="InterPro"/>
</dbReference>
<dbReference type="SUPFAM" id="SSF54843">
    <property type="entry name" value="Ribosomal protein L22"/>
    <property type="match status" value="1"/>
</dbReference>
<evidence type="ECO:0000256" key="4">
    <source>
        <dbReference type="RuleBase" id="RU004005"/>
    </source>
</evidence>
<evidence type="ECO:0000256" key="3">
    <source>
        <dbReference type="ARBA" id="ARBA00023274"/>
    </source>
</evidence>